<keyword evidence="1" id="KW-0812">Transmembrane</keyword>
<evidence type="ECO:0000313" key="3">
    <source>
        <dbReference type="Proteomes" id="UP000186914"/>
    </source>
</evidence>
<proteinExistence type="predicted"/>
<gene>
    <name evidence="2" type="ORF">SAMN05421858_2560</name>
</gene>
<evidence type="ECO:0008006" key="4">
    <source>
        <dbReference type="Google" id="ProtNLM"/>
    </source>
</evidence>
<protein>
    <recommendedName>
        <fullName evidence="4">Histidine kinase</fullName>
    </recommendedName>
</protein>
<accession>A0A1N7BH77</accession>
<feature type="transmembrane region" description="Helical" evidence="1">
    <location>
        <begin position="138"/>
        <end position="156"/>
    </location>
</feature>
<keyword evidence="3" id="KW-1185">Reference proteome</keyword>
<evidence type="ECO:0000313" key="2">
    <source>
        <dbReference type="EMBL" id="SIR50751.1"/>
    </source>
</evidence>
<keyword evidence="1" id="KW-1133">Transmembrane helix</keyword>
<evidence type="ECO:0000256" key="1">
    <source>
        <dbReference type="SAM" id="Phobius"/>
    </source>
</evidence>
<name>A0A1N7BH77_9EURY</name>
<feature type="transmembrane region" description="Helical" evidence="1">
    <location>
        <begin position="93"/>
        <end position="118"/>
    </location>
</feature>
<feature type="transmembrane region" description="Helical" evidence="1">
    <location>
        <begin position="21"/>
        <end position="41"/>
    </location>
</feature>
<feature type="transmembrane region" description="Helical" evidence="1">
    <location>
        <begin position="61"/>
        <end position="81"/>
    </location>
</feature>
<sequence length="158" mass="17018">MAQQRTKRITDTVRRRGVINKTWSSSILGGLAGGIVFGILMQSMGMMPTIASLYGLDGATMGWVAHLFHSIVFGLLFGGIVTMTRLRKYADRIAPTTGLGAVYGVLLWFVAATIVMPLWLGAVGMEMPPVPNFDPMSLVGHLVYGVVLGAVFAAAYRR</sequence>
<dbReference type="AlphaFoldDB" id="A0A1N7BH77"/>
<dbReference type="OrthoDB" id="204680at2157"/>
<dbReference type="Proteomes" id="UP000186914">
    <property type="component" value="Unassembled WGS sequence"/>
</dbReference>
<keyword evidence="1" id="KW-0472">Membrane</keyword>
<dbReference type="RefSeq" id="WP_076430582.1">
    <property type="nucleotide sequence ID" value="NZ_FTNO01000002.1"/>
</dbReference>
<organism evidence="2 3">
    <name type="scientific">Haladaptatus litoreus</name>
    <dbReference type="NCBI Taxonomy" id="553468"/>
    <lineage>
        <taxon>Archaea</taxon>
        <taxon>Methanobacteriati</taxon>
        <taxon>Methanobacteriota</taxon>
        <taxon>Stenosarchaea group</taxon>
        <taxon>Halobacteria</taxon>
        <taxon>Halobacteriales</taxon>
        <taxon>Haladaptataceae</taxon>
        <taxon>Haladaptatus</taxon>
    </lineage>
</organism>
<reference evidence="3" key="1">
    <citation type="submission" date="2017-01" db="EMBL/GenBank/DDBJ databases">
        <authorList>
            <person name="Varghese N."/>
            <person name="Submissions S."/>
        </authorList>
    </citation>
    <scope>NUCLEOTIDE SEQUENCE [LARGE SCALE GENOMIC DNA]</scope>
    <source>
        <strain evidence="3">CGMCC 1.7737</strain>
    </source>
</reference>
<dbReference type="EMBL" id="FTNO01000002">
    <property type="protein sequence ID" value="SIR50751.1"/>
    <property type="molecule type" value="Genomic_DNA"/>
</dbReference>